<comment type="cofactor">
    <cofactor evidence="1">
        <name>pyridoxal 5'-phosphate</name>
        <dbReference type="ChEBI" id="CHEBI:597326"/>
    </cofactor>
</comment>
<keyword evidence="4" id="KW-0808">Transferase</keyword>
<comment type="similarity">
    <text evidence="2">Belongs to the class-III pyridoxal-phosphate-dependent aminotransferase family.</text>
</comment>
<reference evidence="6 7" key="1">
    <citation type="journal article" date="2015" name="Genome Biol. Evol.">
        <title>Comparative Genomics of a Bacterivorous Green Alga Reveals Evolutionary Causalities and Consequences of Phago-Mixotrophic Mode of Nutrition.</title>
        <authorList>
            <person name="Burns J.A."/>
            <person name="Paasch A."/>
            <person name="Narechania A."/>
            <person name="Kim E."/>
        </authorList>
    </citation>
    <scope>NUCLEOTIDE SEQUENCE [LARGE SCALE GENOMIC DNA]</scope>
    <source>
        <strain evidence="6 7">PLY_AMNH</strain>
    </source>
</reference>
<evidence type="ECO:0000256" key="2">
    <source>
        <dbReference type="ARBA" id="ARBA00008954"/>
    </source>
</evidence>
<evidence type="ECO:0000256" key="1">
    <source>
        <dbReference type="ARBA" id="ARBA00001933"/>
    </source>
</evidence>
<keyword evidence="3" id="KW-0032">Aminotransferase</keyword>
<name>A0AAE0BPP2_9CHLO</name>
<gene>
    <name evidence="6" type="ORF">CYMTET_49736</name>
</gene>
<dbReference type="PROSITE" id="PS00600">
    <property type="entry name" value="AA_TRANSFER_CLASS_3"/>
    <property type="match status" value="1"/>
</dbReference>
<dbReference type="InterPro" id="IPR050103">
    <property type="entry name" value="Class-III_PLP-dep_AT"/>
</dbReference>
<dbReference type="PANTHER" id="PTHR11986:SF79">
    <property type="entry name" value="ACETYLORNITHINE AMINOTRANSFERASE, MITOCHONDRIAL"/>
    <property type="match status" value="1"/>
</dbReference>
<organism evidence="6 7">
    <name type="scientific">Cymbomonas tetramitiformis</name>
    <dbReference type="NCBI Taxonomy" id="36881"/>
    <lineage>
        <taxon>Eukaryota</taxon>
        <taxon>Viridiplantae</taxon>
        <taxon>Chlorophyta</taxon>
        <taxon>Pyramimonadophyceae</taxon>
        <taxon>Pyramimonadales</taxon>
        <taxon>Pyramimonadaceae</taxon>
        <taxon>Cymbomonas</taxon>
    </lineage>
</organism>
<dbReference type="EMBL" id="LGRX02033652">
    <property type="protein sequence ID" value="KAK3240422.1"/>
    <property type="molecule type" value="Genomic_DNA"/>
</dbReference>
<evidence type="ECO:0000313" key="6">
    <source>
        <dbReference type="EMBL" id="KAK3240422.1"/>
    </source>
</evidence>
<dbReference type="FunFam" id="3.40.640.10:FF:000004">
    <property type="entry name" value="Acetylornithine aminotransferase"/>
    <property type="match status" value="1"/>
</dbReference>
<evidence type="ECO:0000256" key="4">
    <source>
        <dbReference type="ARBA" id="ARBA00022679"/>
    </source>
</evidence>
<dbReference type="Proteomes" id="UP001190700">
    <property type="component" value="Unassembled WGS sequence"/>
</dbReference>
<evidence type="ECO:0000256" key="3">
    <source>
        <dbReference type="ARBA" id="ARBA00022576"/>
    </source>
</evidence>
<dbReference type="Gene3D" id="3.40.640.10">
    <property type="entry name" value="Type I PLP-dependent aspartate aminotransferase-like (Major domain)"/>
    <property type="match status" value="1"/>
</dbReference>
<protein>
    <recommendedName>
        <fullName evidence="8">Acetylornithine transaminase</fullName>
    </recommendedName>
</protein>
<dbReference type="GO" id="GO:0009570">
    <property type="term" value="C:chloroplast stroma"/>
    <property type="evidence" value="ECO:0007669"/>
    <property type="project" value="TreeGrafter"/>
</dbReference>
<keyword evidence="7" id="KW-1185">Reference proteome</keyword>
<dbReference type="InterPro" id="IPR015424">
    <property type="entry name" value="PyrdxlP-dep_Trfase"/>
</dbReference>
<accession>A0AAE0BPP2</accession>
<dbReference type="AlphaFoldDB" id="A0AAE0BPP2"/>
<evidence type="ECO:0000313" key="7">
    <source>
        <dbReference type="Proteomes" id="UP001190700"/>
    </source>
</evidence>
<dbReference type="Pfam" id="PF00202">
    <property type="entry name" value="Aminotran_3"/>
    <property type="match status" value="1"/>
</dbReference>
<dbReference type="InterPro" id="IPR005814">
    <property type="entry name" value="Aminotrans_3"/>
</dbReference>
<dbReference type="InterPro" id="IPR015421">
    <property type="entry name" value="PyrdxlP-dep_Trfase_major"/>
</dbReference>
<dbReference type="GO" id="GO:0008483">
    <property type="term" value="F:transaminase activity"/>
    <property type="evidence" value="ECO:0007669"/>
    <property type="project" value="UniProtKB-KW"/>
</dbReference>
<dbReference type="GO" id="GO:0030170">
    <property type="term" value="F:pyridoxal phosphate binding"/>
    <property type="evidence" value="ECO:0007669"/>
    <property type="project" value="InterPro"/>
</dbReference>
<comment type="caution">
    <text evidence="6">The sequence shown here is derived from an EMBL/GenBank/DDBJ whole genome shotgun (WGS) entry which is preliminary data.</text>
</comment>
<sequence>MTAQSVVSAEYGDLESAARVIQAGRTAAVFVEPVQGEGGVFPAQTEFLQGLRQLCDDAGALLVFDEVQCGLGRTGKLWGHEHYGVSPDVMTLAKPLAGGLPIGAILMTEDVASSILPGDHGSTFAGGPLVTHAAIAVFDRVQSCRRSADPGRMAQARRLPTELQAQCRPRAHGTSSPPAHRALSADPGRMAQAFRLPTELQAQCRP</sequence>
<evidence type="ECO:0000256" key="5">
    <source>
        <dbReference type="ARBA" id="ARBA00022898"/>
    </source>
</evidence>
<dbReference type="SUPFAM" id="SSF53383">
    <property type="entry name" value="PLP-dependent transferases"/>
    <property type="match status" value="1"/>
</dbReference>
<proteinExistence type="inferred from homology"/>
<dbReference type="InterPro" id="IPR049704">
    <property type="entry name" value="Aminotrans_3_PPA_site"/>
</dbReference>
<feature type="non-terminal residue" evidence="6">
    <location>
        <position position="206"/>
    </location>
</feature>
<keyword evidence="5" id="KW-0663">Pyridoxal phosphate</keyword>
<evidence type="ECO:0008006" key="8">
    <source>
        <dbReference type="Google" id="ProtNLM"/>
    </source>
</evidence>
<dbReference type="PANTHER" id="PTHR11986">
    <property type="entry name" value="AMINOTRANSFERASE CLASS III"/>
    <property type="match status" value="1"/>
</dbReference>
<dbReference type="GO" id="GO:0042802">
    <property type="term" value="F:identical protein binding"/>
    <property type="evidence" value="ECO:0007669"/>
    <property type="project" value="TreeGrafter"/>
</dbReference>